<evidence type="ECO:0000259" key="3">
    <source>
        <dbReference type="PROSITE" id="PS50181"/>
    </source>
</evidence>
<evidence type="ECO:0000313" key="5">
    <source>
        <dbReference type="Proteomes" id="UP000325081"/>
    </source>
</evidence>
<proteinExistence type="predicted"/>
<evidence type="ECO:0000313" key="4">
    <source>
        <dbReference type="EMBL" id="GER31713.1"/>
    </source>
</evidence>
<dbReference type="PROSITE" id="PS50181">
    <property type="entry name" value="FBOX"/>
    <property type="match status" value="1"/>
</dbReference>
<dbReference type="SUPFAM" id="SSF50978">
    <property type="entry name" value="WD40 repeat-like"/>
    <property type="match status" value="1"/>
</dbReference>
<dbReference type="InterPro" id="IPR036047">
    <property type="entry name" value="F-box-like_dom_sf"/>
</dbReference>
<feature type="compositionally biased region" description="Polar residues" evidence="2">
    <location>
        <begin position="14"/>
        <end position="29"/>
    </location>
</feature>
<dbReference type="InterPro" id="IPR015943">
    <property type="entry name" value="WD40/YVTN_repeat-like_dom_sf"/>
</dbReference>
<dbReference type="Pfam" id="PF12937">
    <property type="entry name" value="F-box-like"/>
    <property type="match status" value="1"/>
</dbReference>
<keyword evidence="1" id="KW-0853">WD repeat</keyword>
<gene>
    <name evidence="4" type="ORF">STAS_07752</name>
</gene>
<dbReference type="InterPro" id="IPR001680">
    <property type="entry name" value="WD40_rpt"/>
</dbReference>
<feature type="compositionally biased region" description="Basic and acidic residues" evidence="2">
    <location>
        <begin position="1"/>
        <end position="13"/>
    </location>
</feature>
<dbReference type="PROSITE" id="PS50082">
    <property type="entry name" value="WD_REPEATS_2"/>
    <property type="match status" value="1"/>
</dbReference>
<dbReference type="SMART" id="SM00320">
    <property type="entry name" value="WD40"/>
    <property type="match status" value="4"/>
</dbReference>
<dbReference type="OrthoDB" id="190105at2759"/>
<dbReference type="Proteomes" id="UP000325081">
    <property type="component" value="Unassembled WGS sequence"/>
</dbReference>
<dbReference type="InterPro" id="IPR001810">
    <property type="entry name" value="F-box_dom"/>
</dbReference>
<name>A0A5A7PFQ4_STRAF</name>
<accession>A0A5A7PFQ4</accession>
<protein>
    <submittedName>
        <fullName evidence="4">F-box/WD-40 repeat-containing protein</fullName>
    </submittedName>
</protein>
<dbReference type="SMART" id="SM00256">
    <property type="entry name" value="FBOX"/>
    <property type="match status" value="1"/>
</dbReference>
<evidence type="ECO:0000256" key="1">
    <source>
        <dbReference type="PROSITE-ProRule" id="PRU00221"/>
    </source>
</evidence>
<comment type="caution">
    <text evidence="4">The sequence shown here is derived from an EMBL/GenBank/DDBJ whole genome shotgun (WGS) entry which is preliminary data.</text>
</comment>
<dbReference type="Gene3D" id="1.20.1280.50">
    <property type="match status" value="1"/>
</dbReference>
<evidence type="ECO:0000256" key="2">
    <source>
        <dbReference type="SAM" id="MobiDB-lite"/>
    </source>
</evidence>
<dbReference type="Pfam" id="PF00400">
    <property type="entry name" value="WD40"/>
    <property type="match status" value="3"/>
</dbReference>
<dbReference type="InterPro" id="IPR036322">
    <property type="entry name" value="WD40_repeat_dom_sf"/>
</dbReference>
<dbReference type="Gene3D" id="2.130.10.10">
    <property type="entry name" value="YVTN repeat-like/Quinoprotein amine dehydrogenase"/>
    <property type="match status" value="1"/>
</dbReference>
<feature type="repeat" description="WD" evidence="1">
    <location>
        <begin position="212"/>
        <end position="245"/>
    </location>
</feature>
<dbReference type="SUPFAM" id="SSF81383">
    <property type="entry name" value="F-box domain"/>
    <property type="match status" value="1"/>
</dbReference>
<organism evidence="4 5">
    <name type="scientific">Striga asiatica</name>
    <name type="common">Asiatic witchweed</name>
    <name type="synonym">Buchnera asiatica</name>
    <dbReference type="NCBI Taxonomy" id="4170"/>
    <lineage>
        <taxon>Eukaryota</taxon>
        <taxon>Viridiplantae</taxon>
        <taxon>Streptophyta</taxon>
        <taxon>Embryophyta</taxon>
        <taxon>Tracheophyta</taxon>
        <taxon>Spermatophyta</taxon>
        <taxon>Magnoliopsida</taxon>
        <taxon>eudicotyledons</taxon>
        <taxon>Gunneridae</taxon>
        <taxon>Pentapetalae</taxon>
        <taxon>asterids</taxon>
        <taxon>lamiids</taxon>
        <taxon>Lamiales</taxon>
        <taxon>Orobanchaceae</taxon>
        <taxon>Buchnereae</taxon>
        <taxon>Striga</taxon>
    </lineage>
</organism>
<dbReference type="AlphaFoldDB" id="A0A5A7PFQ4"/>
<feature type="region of interest" description="Disordered" evidence="2">
    <location>
        <begin position="1"/>
        <end position="29"/>
    </location>
</feature>
<reference evidence="5" key="1">
    <citation type="journal article" date="2019" name="Curr. Biol.">
        <title>Genome Sequence of Striga asiatica Provides Insight into the Evolution of Plant Parasitism.</title>
        <authorList>
            <person name="Yoshida S."/>
            <person name="Kim S."/>
            <person name="Wafula E.K."/>
            <person name="Tanskanen J."/>
            <person name="Kim Y.M."/>
            <person name="Honaas L."/>
            <person name="Yang Z."/>
            <person name="Spallek T."/>
            <person name="Conn C.E."/>
            <person name="Ichihashi Y."/>
            <person name="Cheong K."/>
            <person name="Cui S."/>
            <person name="Der J.P."/>
            <person name="Gundlach H."/>
            <person name="Jiao Y."/>
            <person name="Hori C."/>
            <person name="Ishida J.K."/>
            <person name="Kasahara H."/>
            <person name="Kiba T."/>
            <person name="Kim M.S."/>
            <person name="Koo N."/>
            <person name="Laohavisit A."/>
            <person name="Lee Y.H."/>
            <person name="Lumba S."/>
            <person name="McCourt P."/>
            <person name="Mortimer J.C."/>
            <person name="Mutuku J.M."/>
            <person name="Nomura T."/>
            <person name="Sasaki-Sekimoto Y."/>
            <person name="Seto Y."/>
            <person name="Wang Y."/>
            <person name="Wakatake T."/>
            <person name="Sakakibara H."/>
            <person name="Demura T."/>
            <person name="Yamaguchi S."/>
            <person name="Yoneyama K."/>
            <person name="Manabe R.I."/>
            <person name="Nelson D.C."/>
            <person name="Schulman A.H."/>
            <person name="Timko M.P."/>
            <person name="dePamphilis C.W."/>
            <person name="Choi D."/>
            <person name="Shirasu K."/>
        </authorList>
    </citation>
    <scope>NUCLEOTIDE SEQUENCE [LARGE SCALE GENOMIC DNA]</scope>
    <source>
        <strain evidence="5">cv. UVA1</strain>
    </source>
</reference>
<dbReference type="EMBL" id="BKCP01004516">
    <property type="protein sequence ID" value="GER31713.1"/>
    <property type="molecule type" value="Genomic_DNA"/>
</dbReference>
<feature type="domain" description="F-box" evidence="3">
    <location>
        <begin position="69"/>
        <end position="115"/>
    </location>
</feature>
<keyword evidence="5" id="KW-1185">Reference proteome</keyword>
<dbReference type="PANTHER" id="PTHR19855">
    <property type="entry name" value="WD40 REPEAT PROTEIN 12, 37"/>
    <property type="match status" value="1"/>
</dbReference>
<sequence>MAFECQKDTEDNLRNTSTNHLDSSQAGKAVSDQLNLTSNRKLEPLESENLQGAFSKLGIHSTDLFLKSSRSFTDLPPALVSEILNFLDPKELGTISCVNTSLYKLASEHHVWKEFYRERWGHPVNSIGLGQDDKSWKELFVERDFRSKTIYSGSWDMTVRLWDRASLKCLKVLMHNDWVWSLVPHETTIGSTAGSSVHIWETNTGNQLAVINGAHGGNVYSLARSHTGKLLFSGGEDGSIHMFEITGNFECARKIATWIPHTGPVHSLAFEFPWLVSASSDGRISLIDVRGLLKTKKRFSTENADSKVM</sequence>
<dbReference type="PANTHER" id="PTHR19855:SF19">
    <property type="entry name" value="OS04G0619700 PROTEIN"/>
    <property type="match status" value="1"/>
</dbReference>